<dbReference type="PROSITE" id="PS00463">
    <property type="entry name" value="ZN2_CY6_FUNGAL_1"/>
    <property type="match status" value="1"/>
</dbReference>
<dbReference type="SMART" id="SM00066">
    <property type="entry name" value="GAL4"/>
    <property type="match status" value="1"/>
</dbReference>
<dbReference type="OrthoDB" id="3266505at2759"/>
<dbReference type="AlphaFoldDB" id="A0A9P4GRG7"/>
<dbReference type="Pfam" id="PF00172">
    <property type="entry name" value="Zn_clus"/>
    <property type="match status" value="1"/>
</dbReference>
<dbReference type="Gene3D" id="4.10.240.10">
    <property type="entry name" value="Zn(2)-C6 fungal-type DNA-binding domain"/>
    <property type="match status" value="1"/>
</dbReference>
<evidence type="ECO:0000256" key="2">
    <source>
        <dbReference type="ARBA" id="ARBA00022723"/>
    </source>
</evidence>
<comment type="subcellular location">
    <subcellularLocation>
        <location evidence="1">Nucleus</location>
    </subcellularLocation>
</comment>
<dbReference type="InterPro" id="IPR050987">
    <property type="entry name" value="AtrR-like"/>
</dbReference>
<dbReference type="InterPro" id="IPR007219">
    <property type="entry name" value="XnlR_reg_dom"/>
</dbReference>
<comment type="caution">
    <text evidence="7">The sequence shown here is derived from an EMBL/GenBank/DDBJ whole genome shotgun (WGS) entry which is preliminary data.</text>
</comment>
<feature type="compositionally biased region" description="Basic residues" evidence="5">
    <location>
        <begin position="18"/>
        <end position="29"/>
    </location>
</feature>
<keyword evidence="2" id="KW-0479">Metal-binding</keyword>
<feature type="compositionally biased region" description="Basic and acidic residues" evidence="5">
    <location>
        <begin position="101"/>
        <end position="111"/>
    </location>
</feature>
<feature type="domain" description="Zn(2)-C6 fungal-type" evidence="6">
    <location>
        <begin position="33"/>
        <end position="62"/>
    </location>
</feature>
<dbReference type="PROSITE" id="PS50048">
    <property type="entry name" value="ZN2_CY6_FUNGAL_2"/>
    <property type="match status" value="1"/>
</dbReference>
<dbReference type="CDD" id="cd00067">
    <property type="entry name" value="GAL4"/>
    <property type="match status" value="1"/>
</dbReference>
<evidence type="ECO:0000256" key="3">
    <source>
        <dbReference type="ARBA" id="ARBA00023125"/>
    </source>
</evidence>
<dbReference type="SUPFAM" id="SSF57701">
    <property type="entry name" value="Zn2/Cys6 DNA-binding domain"/>
    <property type="match status" value="1"/>
</dbReference>
<feature type="region of interest" description="Disordered" evidence="5">
    <location>
        <begin position="75"/>
        <end position="113"/>
    </location>
</feature>
<evidence type="ECO:0000256" key="1">
    <source>
        <dbReference type="ARBA" id="ARBA00004123"/>
    </source>
</evidence>
<dbReference type="Pfam" id="PF04082">
    <property type="entry name" value="Fungal_trans"/>
    <property type="match status" value="1"/>
</dbReference>
<name>A0A9P4GRG7_9PLEO</name>
<evidence type="ECO:0000313" key="7">
    <source>
        <dbReference type="EMBL" id="KAF1850395.1"/>
    </source>
</evidence>
<proteinExistence type="predicted"/>
<gene>
    <name evidence="7" type="ORF">K460DRAFT_390909</name>
</gene>
<dbReference type="EMBL" id="ML976614">
    <property type="protein sequence ID" value="KAF1850395.1"/>
    <property type="molecule type" value="Genomic_DNA"/>
</dbReference>
<accession>A0A9P4GRG7</accession>
<evidence type="ECO:0000313" key="8">
    <source>
        <dbReference type="Proteomes" id="UP000800039"/>
    </source>
</evidence>
<dbReference type="GO" id="GO:0005634">
    <property type="term" value="C:nucleus"/>
    <property type="evidence" value="ECO:0007669"/>
    <property type="project" value="UniProtKB-SubCell"/>
</dbReference>
<keyword evidence="3" id="KW-0238">DNA-binding</keyword>
<evidence type="ECO:0000256" key="4">
    <source>
        <dbReference type="ARBA" id="ARBA00023242"/>
    </source>
</evidence>
<reference evidence="7" key="1">
    <citation type="submission" date="2020-01" db="EMBL/GenBank/DDBJ databases">
        <authorList>
            <consortium name="DOE Joint Genome Institute"/>
            <person name="Haridas S."/>
            <person name="Albert R."/>
            <person name="Binder M."/>
            <person name="Bloem J."/>
            <person name="Labutti K."/>
            <person name="Salamov A."/>
            <person name="Andreopoulos B."/>
            <person name="Baker S.E."/>
            <person name="Barry K."/>
            <person name="Bills G."/>
            <person name="Bluhm B.H."/>
            <person name="Cannon C."/>
            <person name="Castanera R."/>
            <person name="Culley D.E."/>
            <person name="Daum C."/>
            <person name="Ezra D."/>
            <person name="Gonzalez J.B."/>
            <person name="Henrissat B."/>
            <person name="Kuo A."/>
            <person name="Liang C."/>
            <person name="Lipzen A."/>
            <person name="Lutzoni F."/>
            <person name="Magnuson J."/>
            <person name="Mondo S."/>
            <person name="Nolan M."/>
            <person name="Ohm R."/>
            <person name="Pangilinan J."/>
            <person name="Park H.-J."/>
            <person name="Ramirez L."/>
            <person name="Alfaro M."/>
            <person name="Sun H."/>
            <person name="Tritt A."/>
            <person name="Yoshinaga Y."/>
            <person name="Zwiers L.-H."/>
            <person name="Turgeon B.G."/>
            <person name="Goodwin S.B."/>
            <person name="Spatafora J.W."/>
            <person name="Crous P.W."/>
            <person name="Grigoriev I.V."/>
        </authorList>
    </citation>
    <scope>NUCLEOTIDE SEQUENCE</scope>
    <source>
        <strain evidence="7">CBS 394.84</strain>
    </source>
</reference>
<evidence type="ECO:0000259" key="6">
    <source>
        <dbReference type="PROSITE" id="PS50048"/>
    </source>
</evidence>
<feature type="compositionally biased region" description="Polar residues" evidence="5">
    <location>
        <begin position="75"/>
        <end position="95"/>
    </location>
</feature>
<evidence type="ECO:0000256" key="5">
    <source>
        <dbReference type="SAM" id="MobiDB-lite"/>
    </source>
</evidence>
<dbReference type="CDD" id="cd12148">
    <property type="entry name" value="fungal_TF_MHR"/>
    <property type="match status" value="1"/>
</dbReference>
<dbReference type="GO" id="GO:0006351">
    <property type="term" value="P:DNA-templated transcription"/>
    <property type="evidence" value="ECO:0007669"/>
    <property type="project" value="InterPro"/>
</dbReference>
<dbReference type="InterPro" id="IPR036864">
    <property type="entry name" value="Zn2-C6_fun-type_DNA-bd_sf"/>
</dbReference>
<keyword evidence="8" id="KW-1185">Reference proteome</keyword>
<dbReference type="PANTHER" id="PTHR46910">
    <property type="entry name" value="TRANSCRIPTION FACTOR PDR1"/>
    <property type="match status" value="1"/>
</dbReference>
<organism evidence="7 8">
    <name type="scientific">Cucurbitaria berberidis CBS 394.84</name>
    <dbReference type="NCBI Taxonomy" id="1168544"/>
    <lineage>
        <taxon>Eukaryota</taxon>
        <taxon>Fungi</taxon>
        <taxon>Dikarya</taxon>
        <taxon>Ascomycota</taxon>
        <taxon>Pezizomycotina</taxon>
        <taxon>Dothideomycetes</taxon>
        <taxon>Pleosporomycetidae</taxon>
        <taxon>Pleosporales</taxon>
        <taxon>Pleosporineae</taxon>
        <taxon>Cucurbitariaceae</taxon>
        <taxon>Cucurbitaria</taxon>
    </lineage>
</organism>
<dbReference type="GeneID" id="63853052"/>
<dbReference type="Proteomes" id="UP000800039">
    <property type="component" value="Unassembled WGS sequence"/>
</dbReference>
<sequence>MNDQPSPFGHMDDERRSSSPKRKKIRQKYAPKACVSCRRSKLKCSGENPCQRCIDNGKRCFYSEDQTAAEALQNLSRPTPAQQPLSSLTNGNGLSRRNIMPRHESTERRASDASVLSMTMETRMARIESMMEALIHERGMAMTPMGSIERENSNEGLRSDAAFALPLLDPINPALAQMEQQSNIPYESPDWRHPLPQFEDHSNSAEPPVTIRLGSRALPFPRLIDYRKYMSQFFGDLHLRHPCIEESEFRAFGERILAIGVVQTGDVFFLALNYAIFACCEVLLETSPRSPSGKPNGWHWFQIADDLVDKRTLLTGPGDLALIQLLLFQALYLKFADVPSSAYTTIGLASRLVFQYGLHQQRSLSHLDPEQLYTHVCVFWNVFAADRCISLSCGRPYSIREKDINIELPMDVFNKVLLHRQPPFESDPRHYINLYMNYTTLLAHRAGYIWDTSIVARSPNSRLDGDSIAIIDAQISHFLTNELTTMHIPHPRGMQSNAYNKTAMLLNNNNITLLLRHREMTSLQYDGNCAQEFGGLALDSMSHLSGFIDTAQNASPTPKHRSFRHNMTSSVAGALLILCALLVRDLSAPDLNLQHNYPAYVNGFQDGFAMLDMLRYKSSYARRVLEEFASLRGVVATLIQEFTPDRQIQGGFQHVEALLPPNIADLFPYHTLTPSLQALTSSPGEPTLPVGQDSSAWDNVEPSISGGGVLWL</sequence>
<protein>
    <recommendedName>
        <fullName evidence="6">Zn(2)-C6 fungal-type domain-containing protein</fullName>
    </recommendedName>
</protein>
<dbReference type="PANTHER" id="PTHR46910:SF3">
    <property type="entry name" value="HALOTOLERANCE PROTEIN 9-RELATED"/>
    <property type="match status" value="1"/>
</dbReference>
<dbReference type="SMART" id="SM00906">
    <property type="entry name" value="Fungal_trans"/>
    <property type="match status" value="1"/>
</dbReference>
<dbReference type="GO" id="GO:0000981">
    <property type="term" value="F:DNA-binding transcription factor activity, RNA polymerase II-specific"/>
    <property type="evidence" value="ECO:0007669"/>
    <property type="project" value="InterPro"/>
</dbReference>
<keyword evidence="4" id="KW-0539">Nucleus</keyword>
<dbReference type="GO" id="GO:0008270">
    <property type="term" value="F:zinc ion binding"/>
    <property type="evidence" value="ECO:0007669"/>
    <property type="project" value="InterPro"/>
</dbReference>
<dbReference type="GO" id="GO:0003677">
    <property type="term" value="F:DNA binding"/>
    <property type="evidence" value="ECO:0007669"/>
    <property type="project" value="UniProtKB-KW"/>
</dbReference>
<dbReference type="InterPro" id="IPR001138">
    <property type="entry name" value="Zn2Cys6_DnaBD"/>
</dbReference>
<dbReference type="RefSeq" id="XP_040792958.1">
    <property type="nucleotide sequence ID" value="XM_040935801.1"/>
</dbReference>
<feature type="region of interest" description="Disordered" evidence="5">
    <location>
        <begin position="1"/>
        <end position="30"/>
    </location>
</feature>